<evidence type="ECO:0008006" key="3">
    <source>
        <dbReference type="Google" id="ProtNLM"/>
    </source>
</evidence>
<name>A0A8J7MIQ0_9BACT</name>
<gene>
    <name evidence="1" type="ORF">JIN82_11095</name>
</gene>
<sequence>MKRLVIGNIALLSFLFSTHLALADLVMTLEERIDFAQIGPRKSNALVLENTGSKEVRVLEALSCCGATLVQPATIEIPAKSSLRLPIVFGPADESARFVYELTCRYGKNGSSKKVMPFMIHVSNFYKLNYTECVSSGNIGSFEIELTSSDHSIEACKVTNEDGMFKVDTVIEDGAVKGVVTVDTDVVYGRYIGTLDIVINDGDKTIHGLYPLEYTNQDAFACDDYLLTGRCVDGQVSVTEFSVEGLSADLHEASYSGKYSSGTVDIQAGKVRVAIENKDSVSWKTDLGQIIIRNKGTGKALAFYTLRVGLSADQE</sequence>
<keyword evidence="2" id="KW-1185">Reference proteome</keyword>
<evidence type="ECO:0000313" key="2">
    <source>
        <dbReference type="Proteomes" id="UP000624703"/>
    </source>
</evidence>
<proteinExistence type="predicted"/>
<protein>
    <recommendedName>
        <fullName evidence="3">DUF1573 domain-containing protein</fullName>
    </recommendedName>
</protein>
<reference evidence="1" key="1">
    <citation type="submission" date="2021-01" db="EMBL/GenBank/DDBJ databases">
        <title>Modified the classification status of verrucomicrobia.</title>
        <authorList>
            <person name="Feng X."/>
        </authorList>
    </citation>
    <scope>NUCLEOTIDE SEQUENCE</scope>
    <source>
        <strain evidence="1">_KCTC 22039</strain>
    </source>
</reference>
<dbReference type="Proteomes" id="UP000624703">
    <property type="component" value="Unassembled WGS sequence"/>
</dbReference>
<dbReference type="AlphaFoldDB" id="A0A8J7MIQ0"/>
<evidence type="ECO:0000313" key="1">
    <source>
        <dbReference type="EMBL" id="MBK1791698.1"/>
    </source>
</evidence>
<dbReference type="EMBL" id="JAENIM010000041">
    <property type="protein sequence ID" value="MBK1791698.1"/>
    <property type="molecule type" value="Genomic_DNA"/>
</dbReference>
<dbReference type="RefSeq" id="WP_200311717.1">
    <property type="nucleotide sequence ID" value="NZ_JAENIM010000041.1"/>
</dbReference>
<comment type="caution">
    <text evidence="1">The sequence shown here is derived from an EMBL/GenBank/DDBJ whole genome shotgun (WGS) entry which is preliminary data.</text>
</comment>
<organism evidence="1 2">
    <name type="scientific">Persicirhabdus sediminis</name>
    <dbReference type="NCBI Taxonomy" id="454144"/>
    <lineage>
        <taxon>Bacteria</taxon>
        <taxon>Pseudomonadati</taxon>
        <taxon>Verrucomicrobiota</taxon>
        <taxon>Verrucomicrobiia</taxon>
        <taxon>Verrucomicrobiales</taxon>
        <taxon>Verrucomicrobiaceae</taxon>
        <taxon>Persicirhabdus</taxon>
    </lineage>
</organism>
<accession>A0A8J7MIQ0</accession>